<evidence type="ECO:0000256" key="1">
    <source>
        <dbReference type="ARBA" id="ARBA00001041"/>
    </source>
</evidence>
<evidence type="ECO:0000313" key="14">
    <source>
        <dbReference type="EMBL" id="UYH51765.1"/>
    </source>
</evidence>
<comment type="catalytic activity">
    <reaction evidence="1">
        <text>a 2-oxocarboxylate + H(+) = an aldehyde + CO2</text>
        <dbReference type="Rhea" id="RHEA:11628"/>
        <dbReference type="ChEBI" id="CHEBI:15378"/>
        <dbReference type="ChEBI" id="CHEBI:16526"/>
        <dbReference type="ChEBI" id="CHEBI:17478"/>
        <dbReference type="ChEBI" id="CHEBI:35179"/>
        <dbReference type="EC" id="4.1.1.1"/>
    </reaction>
</comment>
<organism evidence="14 15">
    <name type="scientific">Candidatus Kirkpatrickella diaphorinae</name>
    <dbReference type="NCBI Taxonomy" id="2984322"/>
    <lineage>
        <taxon>Bacteria</taxon>
        <taxon>Pseudomonadati</taxon>
        <taxon>Pseudomonadota</taxon>
        <taxon>Alphaproteobacteria</taxon>
        <taxon>Acetobacterales</taxon>
        <taxon>Acetobacteraceae</taxon>
        <taxon>Candidatus Kirkpatrickella</taxon>
    </lineage>
</organism>
<dbReference type="Pfam" id="PF00205">
    <property type="entry name" value="TPP_enzyme_M"/>
    <property type="match status" value="1"/>
</dbReference>
<dbReference type="InterPro" id="IPR029061">
    <property type="entry name" value="THDP-binding"/>
</dbReference>
<dbReference type="RefSeq" id="WP_319807360.1">
    <property type="nucleotide sequence ID" value="NZ_CP107052.1"/>
</dbReference>
<dbReference type="Gene3D" id="3.40.50.1220">
    <property type="entry name" value="TPP-binding domain"/>
    <property type="match status" value="1"/>
</dbReference>
<dbReference type="SUPFAM" id="SSF52467">
    <property type="entry name" value="DHS-like NAD/FAD-binding domain"/>
    <property type="match status" value="1"/>
</dbReference>
<dbReference type="EC" id="4.1.1.1" evidence="4"/>
<evidence type="ECO:0000313" key="15">
    <source>
        <dbReference type="Proteomes" id="UP001163831"/>
    </source>
</evidence>
<dbReference type="PIRSF" id="PIRSF036565">
    <property type="entry name" value="Pyruvt_ip_decrb"/>
    <property type="match status" value="1"/>
</dbReference>
<keyword evidence="15" id="KW-1185">Reference proteome</keyword>
<feature type="domain" description="Thiamine pyrophosphate enzyme TPP-binding" evidence="12">
    <location>
        <begin position="405"/>
        <end position="529"/>
    </location>
</feature>
<keyword evidence="8 10" id="KW-0786">Thiamine pyrophosphate</keyword>
<evidence type="ECO:0000256" key="7">
    <source>
        <dbReference type="ARBA" id="ARBA00022842"/>
    </source>
</evidence>
<dbReference type="SUPFAM" id="SSF52518">
    <property type="entry name" value="Thiamin diphosphate-binding fold (THDP-binding)"/>
    <property type="match status" value="2"/>
</dbReference>
<protein>
    <recommendedName>
        <fullName evidence="4">pyruvate decarboxylase</fullName>
        <ecNumber evidence="4">4.1.1.1</ecNumber>
    </recommendedName>
</protein>
<dbReference type="InterPro" id="IPR000399">
    <property type="entry name" value="TPP-bd_CS"/>
</dbReference>
<feature type="domain" description="Thiamine pyrophosphate enzyme N-terminal TPP-binding" evidence="13">
    <location>
        <begin position="5"/>
        <end position="115"/>
    </location>
</feature>
<dbReference type="Gene3D" id="3.40.50.970">
    <property type="match status" value="2"/>
</dbReference>
<dbReference type="InterPro" id="IPR029035">
    <property type="entry name" value="DHS-like_NAD/FAD-binding_dom"/>
</dbReference>
<dbReference type="Pfam" id="PF02775">
    <property type="entry name" value="TPP_enzyme_C"/>
    <property type="match status" value="1"/>
</dbReference>
<keyword evidence="9" id="KW-0456">Lyase</keyword>
<dbReference type="InterPro" id="IPR011766">
    <property type="entry name" value="TPP_enzyme_TPP-bd"/>
</dbReference>
<dbReference type="InterPro" id="IPR012110">
    <property type="entry name" value="PDC/IPDC-like"/>
</dbReference>
<gene>
    <name evidence="14" type="ORF">N5W20_02545</name>
</gene>
<dbReference type="Proteomes" id="UP001163831">
    <property type="component" value="Chromosome"/>
</dbReference>
<keyword evidence="6" id="KW-0210">Decarboxylase</keyword>
<evidence type="ECO:0000256" key="3">
    <source>
        <dbReference type="ARBA" id="ARBA00007812"/>
    </source>
</evidence>
<dbReference type="InterPro" id="IPR047214">
    <property type="entry name" value="TPP_PDC_IPDC"/>
</dbReference>
<evidence type="ECO:0000259" key="13">
    <source>
        <dbReference type="Pfam" id="PF02776"/>
    </source>
</evidence>
<evidence type="ECO:0000256" key="8">
    <source>
        <dbReference type="ARBA" id="ARBA00023052"/>
    </source>
</evidence>
<dbReference type="PROSITE" id="PS00187">
    <property type="entry name" value="TPP_ENZYMES"/>
    <property type="match status" value="1"/>
</dbReference>
<comment type="cofactor">
    <cofactor evidence="2">
        <name>thiamine diphosphate</name>
        <dbReference type="ChEBI" id="CHEBI:58937"/>
    </cofactor>
</comment>
<dbReference type="EMBL" id="CP107052">
    <property type="protein sequence ID" value="UYH51765.1"/>
    <property type="molecule type" value="Genomic_DNA"/>
</dbReference>
<evidence type="ECO:0000259" key="12">
    <source>
        <dbReference type="Pfam" id="PF02775"/>
    </source>
</evidence>
<evidence type="ECO:0000256" key="5">
    <source>
        <dbReference type="ARBA" id="ARBA00022723"/>
    </source>
</evidence>
<evidence type="ECO:0000259" key="11">
    <source>
        <dbReference type="Pfam" id="PF00205"/>
    </source>
</evidence>
<evidence type="ECO:0000256" key="6">
    <source>
        <dbReference type="ARBA" id="ARBA00022793"/>
    </source>
</evidence>
<dbReference type="InterPro" id="IPR012001">
    <property type="entry name" value="Thiamin_PyroP_enz_TPP-bd_dom"/>
</dbReference>
<evidence type="ECO:0000256" key="9">
    <source>
        <dbReference type="ARBA" id="ARBA00023239"/>
    </source>
</evidence>
<dbReference type="InterPro" id="IPR012000">
    <property type="entry name" value="Thiamin_PyroP_enz_cen_dom"/>
</dbReference>
<keyword evidence="5" id="KW-0479">Metal-binding</keyword>
<name>A0ABY6GJY3_9PROT</name>
<dbReference type="PANTHER" id="PTHR43452">
    <property type="entry name" value="PYRUVATE DECARBOXYLASE"/>
    <property type="match status" value="1"/>
</dbReference>
<evidence type="ECO:0000256" key="10">
    <source>
        <dbReference type="RuleBase" id="RU362132"/>
    </source>
</evidence>
<dbReference type="PANTHER" id="PTHR43452:SF1">
    <property type="entry name" value="PYRUVATE DECARBOXYLASE C186.09-RELATED"/>
    <property type="match status" value="1"/>
</dbReference>
<dbReference type="CDD" id="cd07038">
    <property type="entry name" value="TPP_PYR_PDC_IPDC_like"/>
    <property type="match status" value="1"/>
</dbReference>
<feature type="domain" description="Thiamine pyrophosphate enzyme central" evidence="11">
    <location>
        <begin position="200"/>
        <end position="318"/>
    </location>
</feature>
<keyword evidence="7" id="KW-0460">Magnesium</keyword>
<evidence type="ECO:0000256" key="4">
    <source>
        <dbReference type="ARBA" id="ARBA00013202"/>
    </source>
</evidence>
<accession>A0ABY6GJY3</accession>
<comment type="similarity">
    <text evidence="3 10">Belongs to the TPP enzyme family.</text>
</comment>
<proteinExistence type="inferred from homology"/>
<dbReference type="InterPro" id="IPR047213">
    <property type="entry name" value="TPP_PYR_PDC_IPDC-like"/>
</dbReference>
<reference evidence="14" key="1">
    <citation type="submission" date="2022-10" db="EMBL/GenBank/DDBJ databases">
        <title>Candidatus Kirkpatrella diaphorinas gen. nov., sp. nov., an uncultured endosymbiont identified in a population of Diaphorina citri from Hawaii.</title>
        <authorList>
            <person name="Henry E.M."/>
            <person name="Carlson C.R."/>
            <person name="Kuo Y.-W."/>
        </authorList>
    </citation>
    <scope>NUCLEOTIDE SEQUENCE</scope>
    <source>
        <strain evidence="14">CADCRV1</strain>
    </source>
</reference>
<dbReference type="CDD" id="cd02005">
    <property type="entry name" value="TPP_PDC_IPDC"/>
    <property type="match status" value="1"/>
</dbReference>
<dbReference type="Pfam" id="PF02776">
    <property type="entry name" value="TPP_enzyme_N"/>
    <property type="match status" value="1"/>
</dbReference>
<sequence>MTYAVGMYLADRLDQIGVEHHFAVAGDYNLILLDQLLSHANLKQIYCSNELNCSFAAEGYARARGVAAAVVTFGVGALSATNGIAGAYAENLPVILISGAPNSNDQGSGRILHHTIGKTDYNFQLEMMRQITCAAVEINDVATAPEKIDYAIRTALAERKPAYISIACNIADAPCLRPGPMTTRHPSLNYDRSSLAAALDATLDWLKGREKPVIIVGSKIRAAQAQKPAIALAERMGSPVAVMAAAKSLFPETHPSFRGVYWGLVSDPGVEELINASDAVLYLAPVFNDFSTVGWHAMPHGENVLVADPDHVTLCQTRYDGFSLAAYLEALTTRLEQRDAIVSPAAPRSFSPAPTPPDAPLTNDEMTRQIQELMTPETTLFAETGDSWFNAMRLSLPEHARLELEMQWGHIGWSIPSMFGNAIGSPGRRHVVMVGDGSFQLTAQEVSQMIRHKLPVIIFLINNRGYVIEIAIHDGPYNEIKNWDYAGLMDVFNAEDGHGLGLHVKTGAELDAAIRQALANKEGPTLIECALEQDDCTKTLREWGLQVSATNGRRAQLL</sequence>
<evidence type="ECO:0000256" key="2">
    <source>
        <dbReference type="ARBA" id="ARBA00001964"/>
    </source>
</evidence>